<dbReference type="EMBL" id="SAEB01000006">
    <property type="protein sequence ID" value="RVD86907.1"/>
    <property type="molecule type" value="Genomic_DNA"/>
</dbReference>
<dbReference type="InterPro" id="IPR027443">
    <property type="entry name" value="IPNS-like_sf"/>
</dbReference>
<dbReference type="GeneID" id="93587469"/>
<dbReference type="RefSeq" id="XP_067492451.1">
    <property type="nucleotide sequence ID" value="XM_067634376.1"/>
</dbReference>
<keyword evidence="2" id="KW-1185">Reference proteome</keyword>
<accession>A0A437A7B4</accession>
<dbReference type="AlphaFoldDB" id="A0A437A7B4"/>
<dbReference type="FunFam" id="2.60.120.330:FF:000033">
    <property type="entry name" value="Clavaminate synthase-like protein"/>
    <property type="match status" value="1"/>
</dbReference>
<gene>
    <name evidence="1" type="ORF">DFL_005158</name>
</gene>
<dbReference type="Proteomes" id="UP000283090">
    <property type="component" value="Unassembled WGS sequence"/>
</dbReference>
<dbReference type="OrthoDB" id="438224at2759"/>
<sequence length="350" mass="38611">MSTYAKADPVTVTLDELEKGTVPFEKLEDAFGPESLGILVVSDLDAKFAALRLRLLSYATHLGNLPTADLAALECEEAKWLVGWSCGKEKLDNGKYDTLKGSYYVNCAWYKDPKLDGAEGDYPHLPEYTKGNIWPAEEILPGFKQTFQELCALIIDTAVLVARACDRYAEKNITDYKKGYLEHIVKTSSSSKARLLHYFPPLSSAAEESEDDLDSWCGTHLDHGCLTGLTSAMFVDEKSNLPSLQNGVELEELAASPDPESGLYIKNRKGEVVKVGIPRSCLAFQTGEALEVITQGKFKAVPHFVRGARASKAPGVARNTLAVFTQPNLFDKVDHRDFATFAKEIVERNH</sequence>
<organism evidence="1 2">
    <name type="scientific">Arthrobotrys flagrans</name>
    <name type="common">Nematode-trapping fungus</name>
    <name type="synonym">Trichothecium flagrans</name>
    <dbReference type="NCBI Taxonomy" id="97331"/>
    <lineage>
        <taxon>Eukaryota</taxon>
        <taxon>Fungi</taxon>
        <taxon>Dikarya</taxon>
        <taxon>Ascomycota</taxon>
        <taxon>Pezizomycotina</taxon>
        <taxon>Orbiliomycetes</taxon>
        <taxon>Orbiliales</taxon>
        <taxon>Orbiliaceae</taxon>
        <taxon>Arthrobotrys</taxon>
    </lineage>
</organism>
<dbReference type="STRING" id="97331.A0A437A7B4"/>
<dbReference type="SUPFAM" id="SSF51197">
    <property type="entry name" value="Clavaminate synthase-like"/>
    <property type="match status" value="1"/>
</dbReference>
<evidence type="ECO:0000313" key="2">
    <source>
        <dbReference type="Proteomes" id="UP000283090"/>
    </source>
</evidence>
<dbReference type="VEuPathDB" id="FungiDB:DFL_005158"/>
<evidence type="ECO:0008006" key="3">
    <source>
        <dbReference type="Google" id="ProtNLM"/>
    </source>
</evidence>
<protein>
    <recommendedName>
        <fullName evidence="3">Clavaminate synthase-like protein</fullName>
    </recommendedName>
</protein>
<comment type="caution">
    <text evidence="1">The sequence shown here is derived from an EMBL/GenBank/DDBJ whole genome shotgun (WGS) entry which is preliminary data.</text>
</comment>
<dbReference type="Gene3D" id="2.60.120.330">
    <property type="entry name" value="B-lactam Antibiotic, Isopenicillin N Synthase, Chain"/>
    <property type="match status" value="1"/>
</dbReference>
<evidence type="ECO:0000313" key="1">
    <source>
        <dbReference type="EMBL" id="RVD86907.1"/>
    </source>
</evidence>
<reference evidence="1 2" key="1">
    <citation type="submission" date="2019-01" db="EMBL/GenBank/DDBJ databases">
        <title>Intercellular communication is required for trap formation in the nematode-trapping fungus Duddingtonia flagrans.</title>
        <authorList>
            <person name="Youssar L."/>
            <person name="Wernet V."/>
            <person name="Hensel N."/>
            <person name="Hildebrandt H.-G."/>
            <person name="Fischer R."/>
        </authorList>
    </citation>
    <scope>NUCLEOTIDE SEQUENCE [LARGE SCALE GENOMIC DNA]</scope>
    <source>
        <strain evidence="1 2">CBS H-5679</strain>
    </source>
</reference>
<dbReference type="PANTHER" id="PTHR48420:SF1">
    <property type="entry name" value="NON-HAEM DIOXYGENASE N-TERMINAL DOMAIN-CONTAINING PROTEIN"/>
    <property type="match status" value="1"/>
</dbReference>
<proteinExistence type="predicted"/>
<dbReference type="PANTHER" id="PTHR48420">
    <property type="entry name" value="NON-HAEM DIOXYGENASE N-TERMINAL DOMAIN-CONTAINING PROTEIN"/>
    <property type="match status" value="1"/>
</dbReference>
<name>A0A437A7B4_ARTFL</name>